<dbReference type="InterPro" id="IPR036291">
    <property type="entry name" value="NAD(P)-bd_dom_sf"/>
</dbReference>
<dbReference type="GO" id="GO:0016616">
    <property type="term" value="F:oxidoreductase activity, acting on the CH-OH group of donors, NAD or NADP as acceptor"/>
    <property type="evidence" value="ECO:0007669"/>
    <property type="project" value="TreeGrafter"/>
</dbReference>
<evidence type="ECO:0000313" key="2">
    <source>
        <dbReference type="EMBL" id="XBH07536.1"/>
    </source>
</evidence>
<dbReference type="SUPFAM" id="SSF51735">
    <property type="entry name" value="NAD(P)-binding Rossmann-fold domains"/>
    <property type="match status" value="1"/>
</dbReference>
<comment type="similarity">
    <text evidence="1">Belongs to the short-chain dehydrogenases/reductases (SDR) family.</text>
</comment>
<dbReference type="RefSeq" id="WP_406700373.1">
    <property type="nucleotide sequence ID" value="NZ_CP155447.1"/>
</dbReference>
<name>A0AAU7CQN1_9BACT</name>
<accession>A0AAU7CQN1</accession>
<dbReference type="InterPro" id="IPR002347">
    <property type="entry name" value="SDR_fam"/>
</dbReference>
<dbReference type="EMBL" id="CP155447">
    <property type="protein sequence ID" value="XBH07536.1"/>
    <property type="molecule type" value="Genomic_DNA"/>
</dbReference>
<proteinExistence type="inferred from homology"/>
<dbReference type="FunFam" id="3.40.50.720:FF:000084">
    <property type="entry name" value="Short-chain dehydrogenase reductase"/>
    <property type="match status" value="1"/>
</dbReference>
<dbReference type="Pfam" id="PF13561">
    <property type="entry name" value="adh_short_C2"/>
    <property type="match status" value="1"/>
</dbReference>
<dbReference type="PRINTS" id="PR00081">
    <property type="entry name" value="GDHRDH"/>
</dbReference>
<dbReference type="PRINTS" id="PR00080">
    <property type="entry name" value="SDRFAMILY"/>
</dbReference>
<dbReference type="NCBIfam" id="NF005559">
    <property type="entry name" value="PRK07231.1"/>
    <property type="match status" value="1"/>
</dbReference>
<dbReference type="InterPro" id="IPR020904">
    <property type="entry name" value="Sc_DH/Rdtase_CS"/>
</dbReference>
<evidence type="ECO:0000256" key="1">
    <source>
        <dbReference type="ARBA" id="ARBA00006484"/>
    </source>
</evidence>
<reference evidence="2" key="1">
    <citation type="submission" date="2024-05" db="EMBL/GenBank/DDBJ databases">
        <title>Planctomycetes of the genus Singulisphaera possess chitinolytic capabilities.</title>
        <authorList>
            <person name="Ivanova A."/>
        </authorList>
    </citation>
    <scope>NUCLEOTIDE SEQUENCE</scope>
    <source>
        <strain evidence="2">Ch08T</strain>
    </source>
</reference>
<dbReference type="PROSITE" id="PS00061">
    <property type="entry name" value="ADH_SHORT"/>
    <property type="match status" value="1"/>
</dbReference>
<dbReference type="GO" id="GO:0030497">
    <property type="term" value="P:fatty acid elongation"/>
    <property type="evidence" value="ECO:0007669"/>
    <property type="project" value="TreeGrafter"/>
</dbReference>
<dbReference type="Gene3D" id="3.40.50.720">
    <property type="entry name" value="NAD(P)-binding Rossmann-like Domain"/>
    <property type="match status" value="1"/>
</dbReference>
<dbReference type="PANTHER" id="PTHR42760">
    <property type="entry name" value="SHORT-CHAIN DEHYDROGENASES/REDUCTASES FAMILY MEMBER"/>
    <property type="match status" value="1"/>
</dbReference>
<dbReference type="AlphaFoldDB" id="A0AAU7CQN1"/>
<sequence length="249" mass="25981">MMADFFDLSGQVALVTGAGQGIGEGMARRLHKAGARIAVFDVDGNHAAKVADSLGGLAVVGDVTSESDVTRAVGRVREELGPVSILVNNAGITGPTDLSWNLALEDVRRVLDVNVLGPYLFCKAVAPGMIERKYGRILNVASIAGKEGNPTLLPYSASKAAVIAMTKSLAKELVGRGDLTVNAIAPAVIRTPILDGMAQSTVDYMLSKIPMGRTGTIDEVAALVHFLVSSEASYTTGQCYDISGGRATY</sequence>
<gene>
    <name evidence="2" type="ORF">V5E97_16295</name>
</gene>
<protein>
    <submittedName>
        <fullName evidence="2">SDR family NAD(P)-dependent oxidoreductase</fullName>
    </submittedName>
</protein>
<dbReference type="PANTHER" id="PTHR42760:SF129">
    <property type="entry name" value="OXIDOREDUCTASE"/>
    <property type="match status" value="1"/>
</dbReference>
<organism evidence="2">
    <name type="scientific">Singulisphaera sp. Ch08</name>
    <dbReference type="NCBI Taxonomy" id="3120278"/>
    <lineage>
        <taxon>Bacteria</taxon>
        <taxon>Pseudomonadati</taxon>
        <taxon>Planctomycetota</taxon>
        <taxon>Planctomycetia</taxon>
        <taxon>Isosphaerales</taxon>
        <taxon>Isosphaeraceae</taxon>
        <taxon>Singulisphaera</taxon>
    </lineage>
</organism>